<evidence type="ECO:0000256" key="1">
    <source>
        <dbReference type="SAM" id="Phobius"/>
    </source>
</evidence>
<keyword evidence="1" id="KW-0812">Transmembrane</keyword>
<proteinExistence type="predicted"/>
<accession>A0AAX4JGY9</accession>
<name>A0AAX4JGY9_9CAUD</name>
<reference evidence="2" key="1">
    <citation type="submission" date="2024-01" db="EMBL/GenBank/DDBJ databases">
        <authorList>
            <person name="Zhu Q."/>
        </authorList>
    </citation>
    <scope>NUCLEOTIDE SEQUENCE</scope>
</reference>
<dbReference type="Proteomes" id="UP001432380">
    <property type="component" value="Segment"/>
</dbReference>
<organism evidence="2 3">
    <name type="scientific">Burkholderia phage vB_BpP_HN02</name>
    <dbReference type="NCBI Taxonomy" id="3116925"/>
    <lineage>
        <taxon>Viruses</taxon>
        <taxon>Duplodnaviria</taxon>
        <taxon>Heunggongvirae</taxon>
        <taxon>Uroviricota</taxon>
        <taxon>Caudoviricetes</taxon>
        <taxon>Schitoviridae</taxon>
    </lineage>
</organism>
<feature type="transmembrane region" description="Helical" evidence="1">
    <location>
        <begin position="7"/>
        <end position="32"/>
    </location>
</feature>
<keyword evidence="1" id="KW-0472">Membrane</keyword>
<sequence>MPFITKIILILIALAILILFPIVIPFAIYMLLSMGFEGKNFGKFNITDAARH</sequence>
<protein>
    <submittedName>
        <fullName evidence="2">Uncharacterized protein</fullName>
    </submittedName>
</protein>
<evidence type="ECO:0000313" key="2">
    <source>
        <dbReference type="EMBL" id="WVK89921.1"/>
    </source>
</evidence>
<evidence type="ECO:0000313" key="3">
    <source>
        <dbReference type="Proteomes" id="UP001432380"/>
    </source>
</evidence>
<keyword evidence="1" id="KW-1133">Transmembrane helix</keyword>
<dbReference type="EMBL" id="PP079243">
    <property type="protein sequence ID" value="WVK89921.1"/>
    <property type="molecule type" value="Genomic_DNA"/>
</dbReference>